<evidence type="ECO:0000313" key="5">
    <source>
        <dbReference type="Proteomes" id="UP000043699"/>
    </source>
</evidence>
<accession>A0A098EPV1</accession>
<dbReference type="RefSeq" id="WP_052652817.1">
    <property type="nucleotide sequence ID" value="NZ_CCXS01000001.1"/>
</dbReference>
<reference evidence="4 5" key="1">
    <citation type="submission" date="2014-09" db="EMBL/GenBank/DDBJ databases">
        <authorList>
            <person name="Urmite Genomes Urmite Genomes"/>
        </authorList>
    </citation>
    <scope>NUCLEOTIDE SEQUENCE [LARGE SCALE GENOMIC DNA]</scope>
    <source>
        <strain evidence="4 5">ES2</strain>
    </source>
</reference>
<dbReference type="PANTHER" id="PTHR43586:SF8">
    <property type="entry name" value="CYSTEINE DESULFURASE 1, CHLOROPLASTIC"/>
    <property type="match status" value="1"/>
</dbReference>
<gene>
    <name evidence="4" type="primary">csd_3</name>
    <name evidence="4" type="ORF">BN1080_02832</name>
</gene>
<dbReference type="OrthoDB" id="7801625at2"/>
<dbReference type="InterPro" id="IPR000192">
    <property type="entry name" value="Aminotrans_V_dom"/>
</dbReference>
<keyword evidence="2" id="KW-0663">Pyridoxal phosphate</keyword>
<name>A0A098EPV1_9BACL</name>
<dbReference type="Pfam" id="PF00266">
    <property type="entry name" value="Aminotran_5"/>
    <property type="match status" value="1"/>
</dbReference>
<dbReference type="AlphaFoldDB" id="A0A098EPV1"/>
<proteinExistence type="predicted"/>
<dbReference type="InterPro" id="IPR015424">
    <property type="entry name" value="PyrdxlP-dep_Trfase"/>
</dbReference>
<dbReference type="InterPro" id="IPR015421">
    <property type="entry name" value="PyrdxlP-dep_Trfase_major"/>
</dbReference>
<dbReference type="SUPFAM" id="SSF53383">
    <property type="entry name" value="PLP-dependent transferases"/>
    <property type="match status" value="1"/>
</dbReference>
<dbReference type="EMBL" id="CCXS01000001">
    <property type="protein sequence ID" value="CEG23825.1"/>
    <property type="molecule type" value="Genomic_DNA"/>
</dbReference>
<evidence type="ECO:0000256" key="1">
    <source>
        <dbReference type="ARBA" id="ARBA00001933"/>
    </source>
</evidence>
<dbReference type="GO" id="GO:0003824">
    <property type="term" value="F:catalytic activity"/>
    <property type="evidence" value="ECO:0007669"/>
    <property type="project" value="UniProtKB-ARBA"/>
</dbReference>
<evidence type="ECO:0000313" key="4">
    <source>
        <dbReference type="EMBL" id="CEG23825.1"/>
    </source>
</evidence>
<evidence type="ECO:0000256" key="2">
    <source>
        <dbReference type="ARBA" id="ARBA00022898"/>
    </source>
</evidence>
<dbReference type="Gene3D" id="3.90.1150.10">
    <property type="entry name" value="Aspartate Aminotransferase, domain 1"/>
    <property type="match status" value="1"/>
</dbReference>
<dbReference type="Proteomes" id="UP000043699">
    <property type="component" value="Unassembled WGS sequence"/>
</dbReference>
<protein>
    <submittedName>
        <fullName evidence="4">Putative cysteine desulfurase</fullName>
    </submittedName>
</protein>
<dbReference type="PANTHER" id="PTHR43586">
    <property type="entry name" value="CYSTEINE DESULFURASE"/>
    <property type="match status" value="1"/>
</dbReference>
<comment type="cofactor">
    <cofactor evidence="1">
        <name>pyridoxal 5'-phosphate</name>
        <dbReference type="ChEBI" id="CHEBI:597326"/>
    </cofactor>
</comment>
<sequence length="429" mass="47557">MSERNTEFFPQELQDQLNDHFYFLKQDVYGNDRIFFENAGGSLRLKAAVDAQAKYSAFPDCPERNHDVALDIRNVIAQGTEDIRLFLNAKDGAIASSLTASKIMFEIITAVAASKSGGNIVTTAIEHPSSFDACQFASEQYDHELRVAAADPASGSIPLLNILELIDEKTVLVSVILTSNITGAMHDIKEYAKAIKEKNPDTVIVVDAVQGAPHGVIDVDDWKIDALNIAPYKMFGNRGVGYAYLSDRIASLPHHRLLATDTDNWNVGSPTPAHFAGFTEIIQYICHIGSYYTESTDRRTLIVEGMKRIHLQEQAILHRFLHGSADAMGIKEMPAVTIHFEEANGINQDLILALTFENMSCAEAVQKYGEHNILVYARESSSHYSKRILEAVELKEIVRVSPIHCHSKEDVDAFLKTTQEILLAANVHS</sequence>
<dbReference type="Gene3D" id="3.40.640.10">
    <property type="entry name" value="Type I PLP-dependent aspartate aminotransferase-like (Major domain)"/>
    <property type="match status" value="1"/>
</dbReference>
<feature type="domain" description="Aminotransferase class V" evidence="3">
    <location>
        <begin position="34"/>
        <end position="414"/>
    </location>
</feature>
<evidence type="ECO:0000259" key="3">
    <source>
        <dbReference type="Pfam" id="PF00266"/>
    </source>
</evidence>
<dbReference type="STRING" id="1499687.BN1080_02832"/>
<dbReference type="InterPro" id="IPR015422">
    <property type="entry name" value="PyrdxlP-dep_Trfase_small"/>
</dbReference>
<keyword evidence="5" id="KW-1185">Reference proteome</keyword>
<organism evidence="4 5">
    <name type="scientific">Planococcus massiliensis</name>
    <dbReference type="NCBI Taxonomy" id="1499687"/>
    <lineage>
        <taxon>Bacteria</taxon>
        <taxon>Bacillati</taxon>
        <taxon>Bacillota</taxon>
        <taxon>Bacilli</taxon>
        <taxon>Bacillales</taxon>
        <taxon>Caryophanaceae</taxon>
        <taxon>Planococcus</taxon>
    </lineage>
</organism>